<evidence type="ECO:0000256" key="1">
    <source>
        <dbReference type="ARBA" id="ARBA00022857"/>
    </source>
</evidence>
<dbReference type="OMA" id="MAKFFPN"/>
<evidence type="ECO:0000313" key="4">
    <source>
        <dbReference type="EMBL" id="EIW85576.1"/>
    </source>
</evidence>
<dbReference type="InterPro" id="IPR051609">
    <property type="entry name" value="NmrA/Isoflavone_reductase-like"/>
</dbReference>
<keyword evidence="1" id="KW-0521">NADP</keyword>
<dbReference type="GeneID" id="19208805"/>
<keyword evidence="5" id="KW-1185">Reference proteome</keyword>
<dbReference type="InterPro" id="IPR036291">
    <property type="entry name" value="NAD(P)-bd_dom_sf"/>
</dbReference>
<gene>
    <name evidence="4" type="ORF">CONPUDRAFT_70349</name>
</gene>
<reference evidence="5" key="1">
    <citation type="journal article" date="2012" name="Science">
        <title>The Paleozoic origin of enzymatic lignin decomposition reconstructed from 31 fungal genomes.</title>
        <authorList>
            <person name="Floudas D."/>
            <person name="Binder M."/>
            <person name="Riley R."/>
            <person name="Barry K."/>
            <person name="Blanchette R.A."/>
            <person name="Henrissat B."/>
            <person name="Martinez A.T."/>
            <person name="Otillar R."/>
            <person name="Spatafora J.W."/>
            <person name="Yadav J.S."/>
            <person name="Aerts A."/>
            <person name="Benoit I."/>
            <person name="Boyd A."/>
            <person name="Carlson A."/>
            <person name="Copeland A."/>
            <person name="Coutinho P.M."/>
            <person name="de Vries R.P."/>
            <person name="Ferreira P."/>
            <person name="Findley K."/>
            <person name="Foster B."/>
            <person name="Gaskell J."/>
            <person name="Glotzer D."/>
            <person name="Gorecki P."/>
            <person name="Heitman J."/>
            <person name="Hesse C."/>
            <person name="Hori C."/>
            <person name="Igarashi K."/>
            <person name="Jurgens J.A."/>
            <person name="Kallen N."/>
            <person name="Kersten P."/>
            <person name="Kohler A."/>
            <person name="Kuees U."/>
            <person name="Kumar T.K.A."/>
            <person name="Kuo A."/>
            <person name="LaButti K."/>
            <person name="Larrondo L.F."/>
            <person name="Lindquist E."/>
            <person name="Ling A."/>
            <person name="Lombard V."/>
            <person name="Lucas S."/>
            <person name="Lundell T."/>
            <person name="Martin R."/>
            <person name="McLaughlin D.J."/>
            <person name="Morgenstern I."/>
            <person name="Morin E."/>
            <person name="Murat C."/>
            <person name="Nagy L.G."/>
            <person name="Nolan M."/>
            <person name="Ohm R.A."/>
            <person name="Patyshakuliyeva A."/>
            <person name="Rokas A."/>
            <person name="Ruiz-Duenas F.J."/>
            <person name="Sabat G."/>
            <person name="Salamov A."/>
            <person name="Samejima M."/>
            <person name="Schmutz J."/>
            <person name="Slot J.C."/>
            <person name="St John F."/>
            <person name="Stenlid J."/>
            <person name="Sun H."/>
            <person name="Sun S."/>
            <person name="Syed K."/>
            <person name="Tsang A."/>
            <person name="Wiebenga A."/>
            <person name="Young D."/>
            <person name="Pisabarro A."/>
            <person name="Eastwood D.C."/>
            <person name="Martin F."/>
            <person name="Cullen D."/>
            <person name="Grigoriev I.V."/>
            <person name="Hibbett D.S."/>
        </authorList>
    </citation>
    <scope>NUCLEOTIDE SEQUENCE [LARGE SCALE GENOMIC DNA]</scope>
    <source>
        <strain evidence="5">RWD-64-598 SS2</strain>
    </source>
</reference>
<dbReference type="Pfam" id="PF05368">
    <property type="entry name" value="NmrA"/>
    <property type="match status" value="1"/>
</dbReference>
<dbReference type="Gene3D" id="3.40.50.720">
    <property type="entry name" value="NAD(P)-binding Rossmann-like Domain"/>
    <property type="match status" value="1"/>
</dbReference>
<accession>A0A5M3N2N5</accession>
<dbReference type="AlphaFoldDB" id="A0A5M3N2N5"/>
<evidence type="ECO:0000256" key="2">
    <source>
        <dbReference type="ARBA" id="ARBA00023002"/>
    </source>
</evidence>
<dbReference type="OrthoDB" id="5283654at2759"/>
<keyword evidence="2" id="KW-0560">Oxidoreductase</keyword>
<sequence>MSTFTKIALVGAGGAVGKPMLDSLLAGGVAKVVVLSRPESTTTFPPHSSLTVEKVNYDDVNAIAATLRKHSVEVLISAVNNDGVEAQIVLADAAKQAGVQLFVPSEFGMPTEGVTEGLLALKSEVAEYSKSIGLPVARVYTGLLTEYTEWVGSMPEKGKFFVLGSGDKEFSLTSRSDTGGFVAYAVTSLPPAKLQNATFRLEGDRVTIAGLASLFHELRSIDVERVDKFPEDMSYVQLKTDLVDRFNVGKGSATYDSVQGKELGPSVKSNSLWEGHKWRTVREVIGASQ</sequence>
<proteinExistence type="predicted"/>
<evidence type="ECO:0000259" key="3">
    <source>
        <dbReference type="Pfam" id="PF05368"/>
    </source>
</evidence>
<dbReference type="EMBL" id="JH711574">
    <property type="protein sequence ID" value="EIW85576.1"/>
    <property type="molecule type" value="Genomic_DNA"/>
</dbReference>
<name>A0A5M3N2N5_CONPW</name>
<feature type="domain" description="NmrA-like" evidence="3">
    <location>
        <begin position="6"/>
        <end position="283"/>
    </location>
</feature>
<dbReference type="PANTHER" id="PTHR47706:SF9">
    <property type="entry name" value="NMRA-LIKE DOMAIN-CONTAINING PROTEIN-RELATED"/>
    <property type="match status" value="1"/>
</dbReference>
<evidence type="ECO:0000313" key="5">
    <source>
        <dbReference type="Proteomes" id="UP000053558"/>
    </source>
</evidence>
<dbReference type="SUPFAM" id="SSF51735">
    <property type="entry name" value="NAD(P)-binding Rossmann-fold domains"/>
    <property type="match status" value="1"/>
</dbReference>
<dbReference type="PANTHER" id="PTHR47706">
    <property type="entry name" value="NMRA-LIKE FAMILY PROTEIN"/>
    <property type="match status" value="1"/>
</dbReference>
<dbReference type="RefSeq" id="XP_007764198.1">
    <property type="nucleotide sequence ID" value="XM_007766008.1"/>
</dbReference>
<dbReference type="InterPro" id="IPR008030">
    <property type="entry name" value="NmrA-like"/>
</dbReference>
<organism evidence="4 5">
    <name type="scientific">Coniophora puteana (strain RWD-64-598)</name>
    <name type="common">Brown rot fungus</name>
    <dbReference type="NCBI Taxonomy" id="741705"/>
    <lineage>
        <taxon>Eukaryota</taxon>
        <taxon>Fungi</taxon>
        <taxon>Dikarya</taxon>
        <taxon>Basidiomycota</taxon>
        <taxon>Agaricomycotina</taxon>
        <taxon>Agaricomycetes</taxon>
        <taxon>Agaricomycetidae</taxon>
        <taxon>Boletales</taxon>
        <taxon>Coniophorineae</taxon>
        <taxon>Coniophoraceae</taxon>
        <taxon>Coniophora</taxon>
    </lineage>
</organism>
<comment type="caution">
    <text evidence="4">The sequence shown here is derived from an EMBL/GenBank/DDBJ whole genome shotgun (WGS) entry which is preliminary data.</text>
</comment>
<dbReference type="KEGG" id="cput:CONPUDRAFT_70349"/>
<dbReference type="GO" id="GO:0016491">
    <property type="term" value="F:oxidoreductase activity"/>
    <property type="evidence" value="ECO:0007669"/>
    <property type="project" value="UniProtKB-KW"/>
</dbReference>
<protein>
    <submittedName>
        <fullName evidence="4">NAD(P)-binding protein</fullName>
    </submittedName>
</protein>
<dbReference type="Proteomes" id="UP000053558">
    <property type="component" value="Unassembled WGS sequence"/>
</dbReference>